<comment type="similarity">
    <text evidence="7">Belongs to the TRAP transporter large permease family.</text>
</comment>
<feature type="transmembrane region" description="Helical" evidence="7">
    <location>
        <begin position="213"/>
        <end position="235"/>
    </location>
</feature>
<organism evidence="9 10">
    <name type="scientific">Pusillimonas noertemannii</name>
    <dbReference type="NCBI Taxonomy" id="305977"/>
    <lineage>
        <taxon>Bacteria</taxon>
        <taxon>Pseudomonadati</taxon>
        <taxon>Pseudomonadota</taxon>
        <taxon>Betaproteobacteria</taxon>
        <taxon>Burkholderiales</taxon>
        <taxon>Alcaligenaceae</taxon>
        <taxon>Pusillimonas</taxon>
    </lineage>
</organism>
<dbReference type="OrthoDB" id="9777699at2"/>
<dbReference type="AlphaFoldDB" id="A0A2U1CPI8"/>
<dbReference type="PANTHER" id="PTHR33362">
    <property type="entry name" value="SIALIC ACID TRAP TRANSPORTER PERMEASE PROTEIN SIAT-RELATED"/>
    <property type="match status" value="1"/>
</dbReference>
<evidence type="ECO:0000256" key="3">
    <source>
        <dbReference type="ARBA" id="ARBA00022519"/>
    </source>
</evidence>
<reference evidence="9 10" key="1">
    <citation type="submission" date="2018-04" db="EMBL/GenBank/DDBJ databases">
        <title>Genomic Encyclopedia of Type Strains, Phase IV (KMG-IV): sequencing the most valuable type-strain genomes for metagenomic binning, comparative biology and taxonomic classification.</title>
        <authorList>
            <person name="Goeker M."/>
        </authorList>
    </citation>
    <scope>NUCLEOTIDE SEQUENCE [LARGE SCALE GENOMIC DNA]</scope>
    <source>
        <strain evidence="9 10">DSM 10065</strain>
    </source>
</reference>
<evidence type="ECO:0000313" key="10">
    <source>
        <dbReference type="Proteomes" id="UP000246145"/>
    </source>
</evidence>
<feature type="transmembrane region" description="Helical" evidence="7">
    <location>
        <begin position="136"/>
        <end position="159"/>
    </location>
</feature>
<feature type="transmembrane region" description="Helical" evidence="7">
    <location>
        <begin position="241"/>
        <end position="257"/>
    </location>
</feature>
<evidence type="ECO:0000256" key="6">
    <source>
        <dbReference type="ARBA" id="ARBA00023136"/>
    </source>
</evidence>
<evidence type="ECO:0000256" key="4">
    <source>
        <dbReference type="ARBA" id="ARBA00022692"/>
    </source>
</evidence>
<evidence type="ECO:0000256" key="1">
    <source>
        <dbReference type="ARBA" id="ARBA00004429"/>
    </source>
</evidence>
<evidence type="ECO:0000256" key="2">
    <source>
        <dbReference type="ARBA" id="ARBA00022475"/>
    </source>
</evidence>
<comment type="function">
    <text evidence="7">Part of the tripartite ATP-independent periplasmic (TRAP) transport system.</text>
</comment>
<dbReference type="Proteomes" id="UP000246145">
    <property type="component" value="Unassembled WGS sequence"/>
</dbReference>
<dbReference type="GO" id="GO:0022857">
    <property type="term" value="F:transmembrane transporter activity"/>
    <property type="evidence" value="ECO:0007669"/>
    <property type="project" value="UniProtKB-UniRule"/>
</dbReference>
<comment type="subunit">
    <text evidence="7">The complex comprises the extracytoplasmic solute receptor protein and the two transmembrane proteins.</text>
</comment>
<evidence type="ECO:0000313" key="9">
    <source>
        <dbReference type="EMBL" id="PVY67808.1"/>
    </source>
</evidence>
<keyword evidence="3 7" id="KW-0997">Cell inner membrane</keyword>
<gene>
    <name evidence="9" type="ORF">C7440_0191</name>
</gene>
<dbReference type="InterPro" id="IPR004681">
    <property type="entry name" value="TRAP_DctM"/>
</dbReference>
<keyword evidence="10" id="KW-1185">Reference proteome</keyword>
<keyword evidence="2" id="KW-1003">Cell membrane</keyword>
<feature type="transmembrane region" description="Helical" evidence="7">
    <location>
        <begin position="277"/>
        <end position="298"/>
    </location>
</feature>
<evidence type="ECO:0000256" key="7">
    <source>
        <dbReference type="RuleBase" id="RU369079"/>
    </source>
</evidence>
<comment type="caution">
    <text evidence="7">Lacks conserved residue(s) required for the propagation of feature annotation.</text>
</comment>
<name>A0A2U1CPI8_9BURK</name>
<feature type="transmembrane region" description="Helical" evidence="7">
    <location>
        <begin position="355"/>
        <end position="377"/>
    </location>
</feature>
<comment type="caution">
    <text evidence="9">The sequence shown here is derived from an EMBL/GenBank/DDBJ whole genome shotgun (WGS) entry which is preliminary data.</text>
</comment>
<dbReference type="RefSeq" id="WP_116517114.1">
    <property type="nucleotide sequence ID" value="NZ_JACCEX010000001.1"/>
</dbReference>
<keyword evidence="7" id="KW-0813">Transport</keyword>
<proteinExistence type="inferred from homology"/>
<keyword evidence="4 7" id="KW-0812">Transmembrane</keyword>
<dbReference type="GO" id="GO:0005886">
    <property type="term" value="C:plasma membrane"/>
    <property type="evidence" value="ECO:0007669"/>
    <property type="project" value="UniProtKB-SubCell"/>
</dbReference>
<feature type="transmembrane region" description="Helical" evidence="7">
    <location>
        <begin position="318"/>
        <end position="348"/>
    </location>
</feature>
<dbReference type="PIRSF" id="PIRSF006066">
    <property type="entry name" value="HI0050"/>
    <property type="match status" value="1"/>
</dbReference>
<feature type="domain" description="TRAP C4-dicarboxylate transport system permease DctM subunit" evidence="8">
    <location>
        <begin position="12"/>
        <end position="417"/>
    </location>
</feature>
<evidence type="ECO:0000256" key="5">
    <source>
        <dbReference type="ARBA" id="ARBA00022989"/>
    </source>
</evidence>
<sequence length="426" mass="45107">MSLSLALAVVPAVTLIFGLPIYLVLLASSAVAILMYMNVPATVIPQIMFGGLDKFALLAVPFFIFAGDIMARGGVSRRIVDCILALFGRQRAARPITTIAASEFFGAVSGSSPATVAAVGKLMYPSLREGGYGEKFSLGLITSAGGIASVMPPSILMILYGASAEESVAELFAAGVIPALLLGFATVLYILWYARKVPKAQEIKRSGSETLRLVMGALPALGTPVVILGGIYSGIFSPTESAGVAGIYGILVTRFIYRELSWKELWSVVESSTRLTAQILIVVAASGVFSWVLTTSGVPQQVVEFVGSSSESYWSTLIVINIFLLIVGCLIDPISAIVLLTPILLPIVQHLGIDLVHFGVIMAVNLSIGMFTPPFGLNIFTSHALFGARMSTICAGLVPFILLQVSVLFLITFIPWLSLVGAGWVK</sequence>
<dbReference type="InterPro" id="IPR010656">
    <property type="entry name" value="DctM"/>
</dbReference>
<feature type="transmembrane region" description="Helical" evidence="7">
    <location>
        <begin position="171"/>
        <end position="192"/>
    </location>
</feature>
<feature type="transmembrane region" description="Helical" evidence="7">
    <location>
        <begin position="7"/>
        <end position="35"/>
    </location>
</feature>
<comment type="subcellular location">
    <subcellularLocation>
        <location evidence="1 7">Cell inner membrane</location>
        <topology evidence="1 7">Multi-pass membrane protein</topology>
    </subcellularLocation>
</comment>
<dbReference type="PANTHER" id="PTHR33362:SF2">
    <property type="entry name" value="TRAP TRANSPORTER LARGE PERMEASE PROTEIN"/>
    <property type="match status" value="1"/>
</dbReference>
<keyword evidence="5 7" id="KW-1133">Transmembrane helix</keyword>
<dbReference type="EMBL" id="QEKO01000001">
    <property type="protein sequence ID" value="PVY67808.1"/>
    <property type="molecule type" value="Genomic_DNA"/>
</dbReference>
<protein>
    <recommendedName>
        <fullName evidence="7">TRAP transporter large permease protein</fullName>
    </recommendedName>
</protein>
<evidence type="ECO:0000259" key="8">
    <source>
        <dbReference type="Pfam" id="PF06808"/>
    </source>
</evidence>
<dbReference type="Pfam" id="PF06808">
    <property type="entry name" value="DctM"/>
    <property type="match status" value="1"/>
</dbReference>
<accession>A0A2U1CPI8</accession>
<dbReference type="NCBIfam" id="TIGR00786">
    <property type="entry name" value="dctM"/>
    <property type="match status" value="1"/>
</dbReference>
<keyword evidence="6 7" id="KW-0472">Membrane</keyword>
<feature type="transmembrane region" description="Helical" evidence="7">
    <location>
        <begin position="397"/>
        <end position="425"/>
    </location>
</feature>